<feature type="domain" description="NADH:quinone oxidoreductase/Mrp antiporter transmembrane" evidence="14">
    <location>
        <begin position="7"/>
        <end position="73"/>
    </location>
</feature>
<comment type="caution">
    <text evidence="15">The sequence shown here is derived from an EMBL/GenBank/DDBJ whole genome shotgun (WGS) entry which is preliminary data.</text>
</comment>
<evidence type="ECO:0000256" key="4">
    <source>
        <dbReference type="ARBA" id="ARBA00022448"/>
    </source>
</evidence>
<gene>
    <name evidence="15" type="ORF">PHJA_001775500</name>
</gene>
<evidence type="ECO:0000256" key="11">
    <source>
        <dbReference type="ARBA" id="ARBA00047726"/>
    </source>
</evidence>
<dbReference type="Proteomes" id="UP000653305">
    <property type="component" value="Unassembled WGS sequence"/>
</dbReference>
<evidence type="ECO:0000259" key="14">
    <source>
        <dbReference type="Pfam" id="PF00361"/>
    </source>
</evidence>
<protein>
    <submittedName>
        <fullName evidence="15">NAD(P)H-quinone oxidoreductase subunit 5 chloroplastic</fullName>
    </submittedName>
</protein>
<dbReference type="Pfam" id="PF00361">
    <property type="entry name" value="Proton_antipo_M"/>
    <property type="match status" value="1"/>
</dbReference>
<organism evidence="15 16">
    <name type="scientific">Phtheirospermum japonicum</name>
    <dbReference type="NCBI Taxonomy" id="374723"/>
    <lineage>
        <taxon>Eukaryota</taxon>
        <taxon>Viridiplantae</taxon>
        <taxon>Streptophyta</taxon>
        <taxon>Embryophyta</taxon>
        <taxon>Tracheophyta</taxon>
        <taxon>Spermatophyta</taxon>
        <taxon>Magnoliopsida</taxon>
        <taxon>eudicotyledons</taxon>
        <taxon>Gunneridae</taxon>
        <taxon>Pentapetalae</taxon>
        <taxon>asterids</taxon>
        <taxon>lamiids</taxon>
        <taxon>Lamiales</taxon>
        <taxon>Orobanchaceae</taxon>
        <taxon>Orobanchaceae incertae sedis</taxon>
        <taxon>Phtheirospermum</taxon>
    </lineage>
</organism>
<dbReference type="PRINTS" id="PR01435">
    <property type="entry name" value="NPOXDRDTASE5"/>
</dbReference>
<evidence type="ECO:0000256" key="9">
    <source>
        <dbReference type="ARBA" id="ARBA00023027"/>
    </source>
</evidence>
<dbReference type="PANTHER" id="PTHR42829">
    <property type="entry name" value="NADH-UBIQUINONE OXIDOREDUCTASE CHAIN 5"/>
    <property type="match status" value="1"/>
</dbReference>
<comment type="catalytic activity">
    <reaction evidence="11">
        <text>a plastoquinone + NADPH + (n+1) H(+)(in) = a plastoquinol + NADP(+) + n H(+)(out)</text>
        <dbReference type="Rhea" id="RHEA:42612"/>
        <dbReference type="Rhea" id="RHEA-COMP:9561"/>
        <dbReference type="Rhea" id="RHEA-COMP:9562"/>
        <dbReference type="ChEBI" id="CHEBI:15378"/>
        <dbReference type="ChEBI" id="CHEBI:17757"/>
        <dbReference type="ChEBI" id="CHEBI:57783"/>
        <dbReference type="ChEBI" id="CHEBI:58349"/>
        <dbReference type="ChEBI" id="CHEBI:62192"/>
    </reaction>
</comment>
<dbReference type="InterPro" id="IPR003945">
    <property type="entry name" value="NU5C-like"/>
</dbReference>
<proteinExistence type="inferred from homology"/>
<evidence type="ECO:0000256" key="12">
    <source>
        <dbReference type="ARBA" id="ARBA00048026"/>
    </source>
</evidence>
<dbReference type="OrthoDB" id="1738156at2759"/>
<evidence type="ECO:0000256" key="7">
    <source>
        <dbReference type="ARBA" id="ARBA00022967"/>
    </source>
</evidence>
<evidence type="ECO:0000256" key="13">
    <source>
        <dbReference type="SAM" id="Phobius"/>
    </source>
</evidence>
<keyword evidence="10 13" id="KW-0472">Membrane</keyword>
<reference evidence="15" key="1">
    <citation type="submission" date="2020-07" db="EMBL/GenBank/DDBJ databases">
        <title>Ethylene signaling mediates host invasion by parasitic plants.</title>
        <authorList>
            <person name="Yoshida S."/>
        </authorList>
    </citation>
    <scope>NUCLEOTIDE SEQUENCE</scope>
    <source>
        <strain evidence="15">Okayama</strain>
    </source>
</reference>
<comment type="similarity">
    <text evidence="3">Belongs to the complex I subunit 5 family.</text>
</comment>
<keyword evidence="8 13" id="KW-1133">Transmembrane helix</keyword>
<dbReference type="AlphaFoldDB" id="A0A830CJ46"/>
<dbReference type="GO" id="GO:0008137">
    <property type="term" value="F:NADH dehydrogenase (ubiquinone) activity"/>
    <property type="evidence" value="ECO:0007669"/>
    <property type="project" value="InterPro"/>
</dbReference>
<evidence type="ECO:0000256" key="10">
    <source>
        <dbReference type="ARBA" id="ARBA00023136"/>
    </source>
</evidence>
<dbReference type="GO" id="GO:0015990">
    <property type="term" value="P:electron transport coupled proton transport"/>
    <property type="evidence" value="ECO:0007669"/>
    <property type="project" value="TreeGrafter"/>
</dbReference>
<dbReference type="PANTHER" id="PTHR42829:SF2">
    <property type="entry name" value="NADH-UBIQUINONE OXIDOREDUCTASE CHAIN 5"/>
    <property type="match status" value="1"/>
</dbReference>
<evidence type="ECO:0000256" key="2">
    <source>
        <dbReference type="ARBA" id="ARBA00004334"/>
    </source>
</evidence>
<comment type="subcellular location">
    <subcellularLocation>
        <location evidence="1">Membrane</location>
        <topology evidence="1">Multi-pass membrane protein</topology>
    </subcellularLocation>
    <subcellularLocation>
        <location evidence="2">Plastid</location>
        <location evidence="2">Chloroplast thylakoid membrane</location>
    </subcellularLocation>
</comment>
<feature type="transmembrane region" description="Helical" evidence="13">
    <location>
        <begin position="31"/>
        <end position="49"/>
    </location>
</feature>
<accession>A0A830CJ46</accession>
<comment type="catalytic activity">
    <reaction evidence="12">
        <text>a plastoquinone + NADH + (n+1) H(+)(in) = a plastoquinol + NAD(+) + n H(+)(out)</text>
        <dbReference type="Rhea" id="RHEA:42608"/>
        <dbReference type="Rhea" id="RHEA-COMP:9561"/>
        <dbReference type="Rhea" id="RHEA-COMP:9562"/>
        <dbReference type="ChEBI" id="CHEBI:15378"/>
        <dbReference type="ChEBI" id="CHEBI:17757"/>
        <dbReference type="ChEBI" id="CHEBI:57540"/>
        <dbReference type="ChEBI" id="CHEBI:57945"/>
        <dbReference type="ChEBI" id="CHEBI:62192"/>
    </reaction>
</comment>
<dbReference type="InterPro" id="IPR001750">
    <property type="entry name" value="ND/Mrp_TM"/>
</dbReference>
<keyword evidence="5" id="KW-0934">Plastid</keyword>
<dbReference type="EMBL" id="BMAC01000432">
    <property type="protein sequence ID" value="GFP96314.1"/>
    <property type="molecule type" value="Genomic_DNA"/>
</dbReference>
<evidence type="ECO:0000256" key="5">
    <source>
        <dbReference type="ARBA" id="ARBA00022640"/>
    </source>
</evidence>
<evidence type="ECO:0000256" key="3">
    <source>
        <dbReference type="ARBA" id="ARBA00008200"/>
    </source>
</evidence>
<feature type="transmembrane region" description="Helical" evidence="13">
    <location>
        <begin position="61"/>
        <end position="85"/>
    </location>
</feature>
<sequence length="88" mass="10091">METVVGYSPDKIQNMVFMSGLTMYVPINKTSFLLGILFLCGIPPLACFWSKDEILKNNWLYSPIFAMLSWATAGLIAFYMFQIYLLTF</sequence>
<dbReference type="GO" id="GO:0003954">
    <property type="term" value="F:NADH dehydrogenase activity"/>
    <property type="evidence" value="ECO:0007669"/>
    <property type="project" value="TreeGrafter"/>
</dbReference>
<dbReference type="GO" id="GO:0042773">
    <property type="term" value="P:ATP synthesis coupled electron transport"/>
    <property type="evidence" value="ECO:0007669"/>
    <property type="project" value="InterPro"/>
</dbReference>
<keyword evidence="7" id="KW-1278">Translocase</keyword>
<keyword evidence="4" id="KW-0813">Transport</keyword>
<evidence type="ECO:0000256" key="8">
    <source>
        <dbReference type="ARBA" id="ARBA00022989"/>
    </source>
</evidence>
<evidence type="ECO:0000313" key="15">
    <source>
        <dbReference type="EMBL" id="GFP96314.1"/>
    </source>
</evidence>
<keyword evidence="16" id="KW-1185">Reference proteome</keyword>
<keyword evidence="9" id="KW-0520">NAD</keyword>
<evidence type="ECO:0000256" key="6">
    <source>
        <dbReference type="ARBA" id="ARBA00022692"/>
    </source>
</evidence>
<dbReference type="GO" id="GO:0009535">
    <property type="term" value="C:chloroplast thylakoid membrane"/>
    <property type="evidence" value="ECO:0007669"/>
    <property type="project" value="UniProtKB-SubCell"/>
</dbReference>
<name>A0A830CJ46_9LAMI</name>
<keyword evidence="6 13" id="KW-0812">Transmembrane</keyword>
<evidence type="ECO:0000313" key="16">
    <source>
        <dbReference type="Proteomes" id="UP000653305"/>
    </source>
</evidence>
<evidence type="ECO:0000256" key="1">
    <source>
        <dbReference type="ARBA" id="ARBA00004141"/>
    </source>
</evidence>